<dbReference type="AlphaFoldDB" id="A0A1H9W5I3"/>
<dbReference type="GO" id="GO:0016301">
    <property type="term" value="F:kinase activity"/>
    <property type="evidence" value="ECO:0007669"/>
    <property type="project" value="UniProtKB-KW"/>
</dbReference>
<dbReference type="InterPro" id="IPR002575">
    <property type="entry name" value="Aminoglycoside_PTrfase"/>
</dbReference>
<keyword evidence="2" id="KW-0808">Transferase</keyword>
<gene>
    <name evidence="2" type="ORF">SAMN05216188_13092</name>
</gene>
<dbReference type="Proteomes" id="UP000199352">
    <property type="component" value="Unassembled WGS sequence"/>
</dbReference>
<keyword evidence="2" id="KW-0418">Kinase</keyword>
<sequence length="285" mass="31559">MLAAAAHAGASGNDAHLIRLGHNAIYRLDRAVIARIARVDRYAVARKEIDVAHWLASMGVPAVRPIDDIDQPIMVRGHAVTFWHELPPHDNANRVELATVLRALHTLPVPEFELPRLDPFEGLADVIENASGTADGDRDFLRSHLAELMARYTALPAGRPQCVVHGDAWPGNIARTQDGSLLVLDLEQVAVGPPEWDLLHTAISHATTGTLPERQYQEFCCTYGLDVTGWQGYPVLRDIRELRLALFAVQIAAEDPRQQHQARHRLACLRGDLGPRPWSGWTNIP</sequence>
<evidence type="ECO:0000259" key="1">
    <source>
        <dbReference type="Pfam" id="PF01636"/>
    </source>
</evidence>
<reference evidence="3" key="1">
    <citation type="submission" date="2016-10" db="EMBL/GenBank/DDBJ databases">
        <authorList>
            <person name="Varghese N."/>
            <person name="Submissions S."/>
        </authorList>
    </citation>
    <scope>NUCLEOTIDE SEQUENCE [LARGE SCALE GENOMIC DNA]</scope>
    <source>
        <strain evidence="3">CGMCC 4.3525</strain>
    </source>
</reference>
<dbReference type="SUPFAM" id="SSF56112">
    <property type="entry name" value="Protein kinase-like (PK-like)"/>
    <property type="match status" value="1"/>
</dbReference>
<dbReference type="PANTHER" id="PTHR21310:SF40">
    <property type="entry name" value="AMINOGLYCOSIDE PHOSPHOTRANSFERASE DOMAIN-CONTAINING PROTEIN-RELATED"/>
    <property type="match status" value="1"/>
</dbReference>
<dbReference type="PANTHER" id="PTHR21310">
    <property type="entry name" value="AMINOGLYCOSIDE PHOSPHOTRANSFERASE-RELATED-RELATED"/>
    <property type="match status" value="1"/>
</dbReference>
<dbReference type="STRING" id="402600.SAMN05216188_13092"/>
<dbReference type="Gene3D" id="3.90.1200.10">
    <property type="match status" value="1"/>
</dbReference>
<dbReference type="InterPro" id="IPR051678">
    <property type="entry name" value="AGP_Transferase"/>
</dbReference>
<organism evidence="2 3">
    <name type="scientific">Lentzea xinjiangensis</name>
    <dbReference type="NCBI Taxonomy" id="402600"/>
    <lineage>
        <taxon>Bacteria</taxon>
        <taxon>Bacillati</taxon>
        <taxon>Actinomycetota</taxon>
        <taxon>Actinomycetes</taxon>
        <taxon>Pseudonocardiales</taxon>
        <taxon>Pseudonocardiaceae</taxon>
        <taxon>Lentzea</taxon>
    </lineage>
</organism>
<feature type="domain" description="Aminoglycoside phosphotransferase" evidence="1">
    <location>
        <begin position="30"/>
        <end position="232"/>
    </location>
</feature>
<keyword evidence="3" id="KW-1185">Reference proteome</keyword>
<evidence type="ECO:0000313" key="2">
    <source>
        <dbReference type="EMBL" id="SES29044.1"/>
    </source>
</evidence>
<proteinExistence type="predicted"/>
<dbReference type="InterPro" id="IPR011009">
    <property type="entry name" value="Kinase-like_dom_sf"/>
</dbReference>
<dbReference type="EMBL" id="FOFR01000030">
    <property type="protein sequence ID" value="SES29044.1"/>
    <property type="molecule type" value="Genomic_DNA"/>
</dbReference>
<name>A0A1H9W5I3_9PSEU</name>
<protein>
    <submittedName>
        <fullName evidence="2">Predicted kinase, aminoglycoside phosphotransferase (APT) family</fullName>
    </submittedName>
</protein>
<evidence type="ECO:0000313" key="3">
    <source>
        <dbReference type="Proteomes" id="UP000199352"/>
    </source>
</evidence>
<dbReference type="Pfam" id="PF01636">
    <property type="entry name" value="APH"/>
    <property type="match status" value="1"/>
</dbReference>
<accession>A0A1H9W5I3</accession>